<dbReference type="PANTHER" id="PTHR33331:SF13">
    <property type="entry name" value="COILED-COIL DOMAIN CONTAINING 162"/>
    <property type="match status" value="1"/>
</dbReference>
<keyword evidence="1" id="KW-0175">Coiled coil</keyword>
<dbReference type="InterPro" id="IPR040401">
    <property type="entry name" value="CCDC162"/>
</dbReference>
<feature type="region of interest" description="Disordered" evidence="2">
    <location>
        <begin position="477"/>
        <end position="511"/>
    </location>
</feature>
<evidence type="ECO:0000259" key="3">
    <source>
        <dbReference type="Pfam" id="PF15082"/>
    </source>
</evidence>
<dbReference type="Proteomes" id="UP001642483">
    <property type="component" value="Unassembled WGS sequence"/>
</dbReference>
<sequence>MDHYKISLSEKVQQAEKNLRQDIAELKNEIEETEMLYGKNTRPVSSVSEPMSAEYFAKERDMTLKKMLNVSGAQPMKNQGLVMIEELEATLKSEITEESISLLLHQFYLDRMQSLIQCKHLHMLRWQRFCEHTDTIERIYPTYRKRLDDIQSEYEDAKIRARRLSAAHHSFVLGNKKAIDCVRIEDLAIFFRWMVVHMHMTKRFTAYLKVLQWLPMIHRNNIDLQLASPVKPTADTDFANQTANDTKSAWKNITAGLDFSFLPVSPAPTRTHSAGRSTAMAVTSEMAFSGFVSNEVTLGIPTHALELPTFRDQLESLTTEYGIPIRTELLSSADEMELFGAVNRRFKTLFTRQMECSTFYQYDNIPEGYEHWGIDSASHCLLKPSNWVRYVRIKPRQDPIQLKQMTHLKQSGNIDALLESQNRFLNVSDHMHVTEALKEHAVAVRDPPTVQAVSVTSHGQGTLKANSVWQRIYESTEKQATETSNGSEHTKDMGDNEQSVSRFGNQSKRRDSYDYANTMQMLGLDEGDDSASQDPTVVQGAYLSFLHLRHLKIRDLRRQCLAVLNYFRSVERTITIYDGGLSHENQNSHTDDNEKMEMGDHKSKKKREKSASHMSHAAHNERVNHAGGGRGQSRGVGSHHYLHNTPADFKIDQNEFMEFGGIENHDDFYSLDLDENDRDAESGLQGISDGSGEWHSSIIAAAVSSGSLGAGSTPHVQDQRGYFILYDAAVTDFQELDKDLILIASQFIEKDTANRAVPRRSPAERAQRRQEAPGEVDIPSYGHRVVDRFAVLIDLWTCELNFLANKRKLLDCYLEAYHNTFDPTERLTLTQIITDVIHQRPRYDFTQDYFIRTYKDECACLRLKTTLLTQILASHIDECRHYLSRTARPLHMLGMPLHTITKQDIAINLPRPALKHVDMLEFHPTLGALASRFLNTIHVAVHDLQLAHRPSSTSEFVALERQVLEHARREWDGMGHIGASYSLQTQKEIFSGVFIEDALLMTDAVQSLIKPDEKSSSKTSIASVDQSASVETWMRALDMVLLRQRLIEAAFETEILARLYKKASSEMGFEEYHMYLRLVQFEFANRKEKVDLPPSMQTSFVPDDMSADRYIPPQLLLAIQEMDENHLPKFSFRNREQVLQLIQKGGILENLRVALSCQVVHKNALVVAITQFNNCAQWKDIKQSEIKSAHNASDSHSNHSVSTTLTQATNRSGTASPTPGRRLHFGKSYAGKLKFGFDKQKSKVDETFAWSPGKHVHFQEDSIKKHLSPEAFISIQIEKVGPRDVVVNAFIHKKETQGMMLRKEEELLKLKRSLVADFSKEVAFRMSLHAMRAQIIACYSSILTALEPFPTTRDNYFMVGRPNEKKRNVDDVEGMAPDPQTLRKRPRRVLSPDGLCFMNLWFIPHFTEILSSYRNMDYEKQDTILTTWLSIASSLHDIVLYLCAHARLGSGKLHQDNSQTSYSVAADWGGAEGVGAQLTEIQEQIDVLPTGPSRHTRLPSKVAELLSLRKDSLFLEFDAAVRYSMRETFLAMGNQRAYKCITDNMHFALPSLSNIWEKNVTCMHLKLPEPLDPSSLEAMKLFPWLSFQASSGLHSTSYPEYWCDVESCMQLCLAGLTDTERQLANGEILGVDLLLQEVLKNGSIALHSLEGPADEMPKGFLLLYQVGKNAGSRPGSALKDEKKKPIKNSKDPEEEEDEEKEEGNLVTKNVKKKEKLDPNLPLDKVAHPLESYRLMNIFLRVWKQLEMFKLEWGKMKLHVKNVDTPALYRESNHLFRSEVMLHVYTSIARQMGNLDIYDDISSDDHPIPPPPSTPELTLRARLLIKLLEVFECKMINETRQRIGRELTLVLAERSREETALPADLWRHPTTAGSGATMRENFTVSRPHLVEDFLQKLMSDCDTNNGNIIMSASHLNSCMSKLATAVMQRERENYESYTLHYENLLHHHHHLLYMKELEMKAIRSKQGLKQGGDSSVESQFQLADRSHELILEITALRSKITEMREQSMSMDQDIRDDVRKDYQELIQNLFEVCYEMKSRLALCHLSIHDDVKTLIAETREEAMRSLGKLKNETPTSTAEERLRTIHVKENQVKSLHHEQYELNMLLNKLNALNHWKRSTTGGRYKVTVEKLTQEVVKTRRDCLGKELVAKQKAELLKAELIAARQSLKISDEKLKKTHEQIEREKKMQKEREYQEVQEQRNRQQLTLARQRDMDRLMIELQEKEKRLKTLSNEAERNQLIEQTNQTKMQRNLKQMHAQLSMERNLKLDAFDRVDNLQAQAMDTERDITFISPSRPTSASLSISKSAITQRSRTQSSFLATPPPTTPKIRVRPMSSVAAYYAKQGDTPLPKKRPQTAAGRLKSKIAASILTETYPPTDEHETVIQLDRFTN</sequence>
<organism evidence="4 5">
    <name type="scientific">Clavelina lepadiformis</name>
    <name type="common">Light-bulb sea squirt</name>
    <name type="synonym">Ascidia lepadiformis</name>
    <dbReference type="NCBI Taxonomy" id="159417"/>
    <lineage>
        <taxon>Eukaryota</taxon>
        <taxon>Metazoa</taxon>
        <taxon>Chordata</taxon>
        <taxon>Tunicata</taxon>
        <taxon>Ascidiacea</taxon>
        <taxon>Aplousobranchia</taxon>
        <taxon>Clavelinidae</taxon>
        <taxon>Clavelina</taxon>
    </lineage>
</organism>
<keyword evidence="5" id="KW-1185">Reference proteome</keyword>
<comment type="caution">
    <text evidence="4">The sequence shown here is derived from an EMBL/GenBank/DDBJ whole genome shotgun (WGS) entry which is preliminary data.</text>
</comment>
<evidence type="ECO:0000313" key="5">
    <source>
        <dbReference type="Proteomes" id="UP001642483"/>
    </source>
</evidence>
<protein>
    <recommendedName>
        <fullName evidence="3">DUF4549 domain-containing protein</fullName>
    </recommendedName>
</protein>
<evidence type="ECO:0000256" key="1">
    <source>
        <dbReference type="SAM" id="Coils"/>
    </source>
</evidence>
<feature type="coiled-coil region" evidence="1">
    <location>
        <begin position="5"/>
        <end position="36"/>
    </location>
</feature>
<feature type="compositionally biased region" description="Low complexity" evidence="2">
    <location>
        <begin position="1189"/>
        <end position="1202"/>
    </location>
</feature>
<evidence type="ECO:0000256" key="2">
    <source>
        <dbReference type="SAM" id="MobiDB-lite"/>
    </source>
</evidence>
<proteinExistence type="predicted"/>
<feature type="compositionally biased region" description="Acidic residues" evidence="2">
    <location>
        <begin position="1692"/>
        <end position="1701"/>
    </location>
</feature>
<feature type="region of interest" description="Disordered" evidence="2">
    <location>
        <begin position="1189"/>
        <end position="1224"/>
    </location>
</feature>
<feature type="compositionally biased region" description="Basic and acidic residues" evidence="2">
    <location>
        <begin position="761"/>
        <end position="772"/>
    </location>
</feature>
<feature type="compositionally biased region" description="Polar residues" evidence="2">
    <location>
        <begin position="496"/>
        <end position="506"/>
    </location>
</feature>
<feature type="compositionally biased region" description="Basic and acidic residues" evidence="2">
    <location>
        <begin position="1678"/>
        <end position="1691"/>
    </location>
</feature>
<dbReference type="PANTHER" id="PTHR33331">
    <property type="entry name" value="COILED-COIL DOMAIN-CONTAINING PROTEIN 162"/>
    <property type="match status" value="1"/>
</dbReference>
<feature type="domain" description="DUF4549" evidence="3">
    <location>
        <begin position="4"/>
        <end position="144"/>
    </location>
</feature>
<gene>
    <name evidence="4" type="ORF">CVLEPA_LOCUS989</name>
</gene>
<feature type="region of interest" description="Disordered" evidence="2">
    <location>
        <begin position="580"/>
        <end position="637"/>
    </location>
</feature>
<dbReference type="EMBL" id="CAWYQH010000001">
    <property type="protein sequence ID" value="CAK8671974.1"/>
    <property type="molecule type" value="Genomic_DNA"/>
</dbReference>
<dbReference type="Pfam" id="PF15082">
    <property type="entry name" value="DUF4549"/>
    <property type="match status" value="1"/>
</dbReference>
<dbReference type="InterPro" id="IPR029376">
    <property type="entry name" value="DUF4549"/>
</dbReference>
<reference evidence="4 5" key="1">
    <citation type="submission" date="2024-02" db="EMBL/GenBank/DDBJ databases">
        <authorList>
            <person name="Daric V."/>
            <person name="Darras S."/>
        </authorList>
    </citation>
    <scope>NUCLEOTIDE SEQUENCE [LARGE SCALE GENOMIC DNA]</scope>
</reference>
<evidence type="ECO:0000313" key="4">
    <source>
        <dbReference type="EMBL" id="CAK8671974.1"/>
    </source>
</evidence>
<accession>A0ABP0F0M6</accession>
<feature type="compositionally biased region" description="Basic and acidic residues" evidence="2">
    <location>
        <begin position="589"/>
        <end position="601"/>
    </location>
</feature>
<name>A0ABP0F0M6_CLALP</name>
<feature type="coiled-coil region" evidence="1">
    <location>
        <begin position="2163"/>
        <end position="2239"/>
    </location>
</feature>
<feature type="region of interest" description="Disordered" evidence="2">
    <location>
        <begin position="754"/>
        <end position="774"/>
    </location>
</feature>
<feature type="region of interest" description="Disordered" evidence="2">
    <location>
        <begin position="1671"/>
        <end position="1705"/>
    </location>
</feature>
<feature type="compositionally biased region" description="Polar residues" evidence="2">
    <location>
        <begin position="1203"/>
        <end position="1217"/>
    </location>
</feature>